<keyword evidence="7" id="KW-0963">Cytoplasm</keyword>
<comment type="similarity">
    <text evidence="1 7">Belongs to the ATG7 family.</text>
</comment>
<keyword evidence="11" id="KW-1185">Reference proteome</keyword>
<dbReference type="PANTHER" id="PTHR10953:SF3">
    <property type="entry name" value="UBIQUITIN-LIKE MODIFIER-ACTIVATING ENZYME ATG7"/>
    <property type="match status" value="1"/>
</dbReference>
<proteinExistence type="inferred from homology"/>
<comment type="function">
    <text evidence="7">E1-like activating enzyme involved in the 2 ubiquitin-like systems required for cytoplasm to vacuole transport (Cvt) and autophagy. Activates ATG12 for its conjugation with ATG5 and ATG8 for its conjugation with phosphatidylethanolamine. Both systems are needed for the ATG8 association to Cvt vesicles and autophagosomes membranes. Autophagy is essential for maintenance of amino acid levels and protein synthesis under nitrogen starvation. Required for selective autophagic degradation of the nucleus (nucleophagy) as well as for mitophagy which contributes to regulate mitochondrial quantity and quality by eliminating the mitochondria to a basal level to fulfill cellular energy requirements and preventing excess ROS production.</text>
</comment>
<dbReference type="GO" id="GO:0000422">
    <property type="term" value="P:autophagy of mitochondrion"/>
    <property type="evidence" value="ECO:0007669"/>
    <property type="project" value="TreeGrafter"/>
</dbReference>
<keyword evidence="3 7" id="KW-0813">Transport</keyword>
<gene>
    <name evidence="10" type="primary">SMKI08G2140</name>
    <name evidence="10" type="ORF">SMKI_08G2140</name>
</gene>
<evidence type="ECO:0000259" key="8">
    <source>
        <dbReference type="Pfam" id="PF00899"/>
    </source>
</evidence>
<dbReference type="PANTHER" id="PTHR10953">
    <property type="entry name" value="UBIQUITIN-ACTIVATING ENZYME E1"/>
    <property type="match status" value="1"/>
</dbReference>
<dbReference type="GO" id="GO:0019779">
    <property type="term" value="F:Atg8 activating enzyme activity"/>
    <property type="evidence" value="ECO:0007669"/>
    <property type="project" value="TreeGrafter"/>
</dbReference>
<evidence type="ECO:0000256" key="7">
    <source>
        <dbReference type="RuleBase" id="RU366022"/>
    </source>
</evidence>
<dbReference type="GeneID" id="80918757"/>
<dbReference type="CDD" id="cd01486">
    <property type="entry name" value="Apg7"/>
    <property type="match status" value="1"/>
</dbReference>
<dbReference type="InterPro" id="IPR000594">
    <property type="entry name" value="ThiF_NAD_FAD-bd"/>
</dbReference>
<dbReference type="Gene3D" id="3.40.140.100">
    <property type="entry name" value="Ubiquitin-like modifier-activating enzyme ATG7 C-terminal domain"/>
    <property type="match status" value="1"/>
</dbReference>
<feature type="active site" description="Glycyl thioester intermediate" evidence="6">
    <location>
        <position position="507"/>
    </location>
</feature>
<dbReference type="GO" id="GO:0000407">
    <property type="term" value="C:phagophore assembly site"/>
    <property type="evidence" value="ECO:0007669"/>
    <property type="project" value="UniProtKB-SubCell"/>
</dbReference>
<dbReference type="InterPro" id="IPR045886">
    <property type="entry name" value="ThiF/MoeB/HesA"/>
</dbReference>
<keyword evidence="4 7" id="KW-0653">Protein transport</keyword>
<dbReference type="GO" id="GO:0032446">
    <property type="term" value="P:protein modification by small protein conjugation"/>
    <property type="evidence" value="ECO:0007669"/>
    <property type="project" value="TreeGrafter"/>
</dbReference>
<evidence type="ECO:0000256" key="4">
    <source>
        <dbReference type="ARBA" id="ARBA00022927"/>
    </source>
</evidence>
<evidence type="ECO:0000313" key="10">
    <source>
        <dbReference type="EMBL" id="CAI4039546.1"/>
    </source>
</evidence>
<evidence type="ECO:0000259" key="9">
    <source>
        <dbReference type="Pfam" id="PF16420"/>
    </source>
</evidence>
<evidence type="ECO:0000313" key="11">
    <source>
        <dbReference type="Proteomes" id="UP001161438"/>
    </source>
</evidence>
<comment type="subcellular location">
    <subcellularLocation>
        <location evidence="7">Cytoplasm</location>
    </subcellularLocation>
    <subcellularLocation>
        <location evidence="7">Preautophagosomal structure</location>
    </subcellularLocation>
</comment>
<keyword evidence="5 7" id="KW-0072">Autophagy</keyword>
<dbReference type="FunFam" id="3.40.50.720:FF:000243">
    <property type="entry name" value="Ubiquitin-like modifier-activating enzyme ATG7"/>
    <property type="match status" value="1"/>
</dbReference>
<dbReference type="SUPFAM" id="SSF69572">
    <property type="entry name" value="Activating enzymes of the ubiquitin-like proteins"/>
    <property type="match status" value="1"/>
</dbReference>
<dbReference type="EMBL" id="OX365764">
    <property type="protein sequence ID" value="CAI4039546.1"/>
    <property type="molecule type" value="Genomic_DNA"/>
</dbReference>
<feature type="domain" description="Ubiquitin-like modifier-activating enzyme Atg7 N-terminal" evidence="9">
    <location>
        <begin position="8"/>
        <end position="291"/>
    </location>
</feature>
<dbReference type="InterPro" id="IPR035985">
    <property type="entry name" value="Ubiquitin-activating_enz"/>
</dbReference>
<dbReference type="Gene3D" id="3.40.50.720">
    <property type="entry name" value="NAD(P)-binding Rossmann-like Domain"/>
    <property type="match status" value="1"/>
</dbReference>
<evidence type="ECO:0000256" key="5">
    <source>
        <dbReference type="ARBA" id="ARBA00023006"/>
    </source>
</evidence>
<dbReference type="InterPro" id="IPR042522">
    <property type="entry name" value="Atg7_N_1"/>
</dbReference>
<dbReference type="InterPro" id="IPR042523">
    <property type="entry name" value="Atg7_N_2"/>
</dbReference>
<dbReference type="Gene3D" id="3.40.140.70">
    <property type="entry name" value="Ubiquitin-like modifier-activating enzyme ATG7 N-terminal domain"/>
    <property type="match status" value="1"/>
</dbReference>
<dbReference type="GO" id="GO:0006995">
    <property type="term" value="P:cellular response to nitrogen starvation"/>
    <property type="evidence" value="ECO:0007669"/>
    <property type="project" value="TreeGrafter"/>
</dbReference>
<evidence type="ECO:0000256" key="6">
    <source>
        <dbReference type="PIRSR" id="PIRSR606285-1"/>
    </source>
</evidence>
<dbReference type="GO" id="GO:0034727">
    <property type="term" value="P:piecemeal microautophagy of the nucleus"/>
    <property type="evidence" value="ECO:0007669"/>
    <property type="project" value="TreeGrafter"/>
</dbReference>
<keyword evidence="7" id="KW-0833">Ubl conjugation pathway</keyword>
<dbReference type="RefSeq" id="XP_056082661.1">
    <property type="nucleotide sequence ID" value="XM_056223028.1"/>
</dbReference>
<evidence type="ECO:0000256" key="3">
    <source>
        <dbReference type="ARBA" id="ARBA00022448"/>
    </source>
</evidence>
<reference evidence="10" key="1">
    <citation type="submission" date="2022-10" db="EMBL/GenBank/DDBJ databases">
        <authorList>
            <person name="Byrne P K."/>
        </authorList>
    </citation>
    <scope>NUCLEOTIDE SEQUENCE</scope>
    <source>
        <strain evidence="10">IFO1815</strain>
    </source>
</reference>
<dbReference type="InterPro" id="IPR032197">
    <property type="entry name" value="Atg7_N"/>
</dbReference>
<dbReference type="GO" id="GO:0015031">
    <property type="term" value="P:protein transport"/>
    <property type="evidence" value="ECO:0007669"/>
    <property type="project" value="UniProtKB-UniRule"/>
</dbReference>
<dbReference type="Pfam" id="PF16420">
    <property type="entry name" value="ATG7_N"/>
    <property type="match status" value="1"/>
</dbReference>
<comment type="subunit">
    <text evidence="7">Homodimer.</text>
</comment>
<dbReference type="InterPro" id="IPR006285">
    <property type="entry name" value="Atg7"/>
</dbReference>
<dbReference type="NCBIfam" id="TIGR01381">
    <property type="entry name" value="E1_like_apg7"/>
    <property type="match status" value="1"/>
</dbReference>
<dbReference type="GO" id="GO:0000045">
    <property type="term" value="P:autophagosome assembly"/>
    <property type="evidence" value="ECO:0007669"/>
    <property type="project" value="TreeGrafter"/>
</dbReference>
<evidence type="ECO:0000256" key="1">
    <source>
        <dbReference type="ARBA" id="ARBA00010931"/>
    </source>
</evidence>
<accession>A0AA35J151</accession>
<dbReference type="Proteomes" id="UP001161438">
    <property type="component" value="Chromosome 8"/>
</dbReference>
<dbReference type="Pfam" id="PF00899">
    <property type="entry name" value="ThiF"/>
    <property type="match status" value="1"/>
</dbReference>
<name>A0AA35J151_SACMI</name>
<feature type="domain" description="THIF-type NAD/FAD binding fold" evidence="8">
    <location>
        <begin position="309"/>
        <end position="561"/>
    </location>
</feature>
<evidence type="ECO:0000256" key="2">
    <source>
        <dbReference type="ARBA" id="ARBA00017647"/>
    </source>
</evidence>
<protein>
    <recommendedName>
        <fullName evidence="2 7">Ubiquitin-like modifier-activating enzyme ATG7</fullName>
    </recommendedName>
    <alternativeName>
        <fullName evidence="7">Autophagy-related protein 7</fullName>
    </alternativeName>
</protein>
<dbReference type="GO" id="GO:0019778">
    <property type="term" value="F:Atg12 activating enzyme activity"/>
    <property type="evidence" value="ECO:0007669"/>
    <property type="project" value="TreeGrafter"/>
</dbReference>
<organism evidence="10 11">
    <name type="scientific">Saccharomyces mikatae IFO 1815</name>
    <dbReference type="NCBI Taxonomy" id="226126"/>
    <lineage>
        <taxon>Eukaryota</taxon>
        <taxon>Fungi</taxon>
        <taxon>Dikarya</taxon>
        <taxon>Ascomycota</taxon>
        <taxon>Saccharomycotina</taxon>
        <taxon>Saccharomycetes</taxon>
        <taxon>Saccharomycetales</taxon>
        <taxon>Saccharomycetaceae</taxon>
        <taxon>Saccharomyces</taxon>
    </lineage>
</organism>
<sequence>MSSEKVLNYTPAFKSFLDTSFFHELSRLKLDVLKLDSTCQPLVVDLDLQNIPKSANQVPLFLTNRSFQEHSNRSGNEVPIQGKIFNFNVLDEFKNLDKQQFLYQRALECWEEGLKDINKCVFFVIISFADLKRYRYYYWLGVPCFRRPSSTVVHVRLEPNSAELCARYQKWFDINYSKWVCILDEDNNIVNYDKDIIEKTKVLAVRDTSTVENVPSAITKNFLSVLQHDVPSLIGLRLLIIRQNGGSFALNVTFVPGNPQLSSGNPDMKVSGWEKNMQGKLAPRVVDLSSLLDPLKIADQSVDLNLKLMKWRIVPDLNLDVIKNTKVLLLGAGTLGCYVSRALMAWGVRKITFVDNGTVSYSNPVRQALYNFDDCGKSKADIAAASLKRIFPLVNATGVELSIPMIGHKLVDEEAQHEDFDRLRTLIREHDVVFLLVDSRESRWLPSLLSNMEKKIVINAALGFDSYLVMRHGNRDEDPSKRLGCYFCHDVVAPTDSLTDRTLDQMCTVTRPGVAMMASSLAVELMTSLLQCKNSGSETTVLGEVPHQIRGFLYNFSTLKLETPAYEHCPACSPKVIEAFTDSGWQFVKKALENPLYLEEISGLSIIKQEVELLGDDVFEWEDDKFDEIV</sequence>
<dbReference type="AlphaFoldDB" id="A0AA35J151"/>